<evidence type="ECO:0000313" key="1">
    <source>
        <dbReference type="Proteomes" id="UP000887576"/>
    </source>
</evidence>
<dbReference type="Proteomes" id="UP000887576">
    <property type="component" value="Unplaced"/>
</dbReference>
<evidence type="ECO:0000313" key="2">
    <source>
        <dbReference type="WBParaSite" id="JU765_v2.g885.t1"/>
    </source>
</evidence>
<dbReference type="WBParaSite" id="JU765_v2.g885.t1">
    <property type="protein sequence ID" value="JU765_v2.g885.t1"/>
    <property type="gene ID" value="JU765_v2.g885"/>
</dbReference>
<organism evidence="1 2">
    <name type="scientific">Panagrolaimus sp. JU765</name>
    <dbReference type="NCBI Taxonomy" id="591449"/>
    <lineage>
        <taxon>Eukaryota</taxon>
        <taxon>Metazoa</taxon>
        <taxon>Ecdysozoa</taxon>
        <taxon>Nematoda</taxon>
        <taxon>Chromadorea</taxon>
        <taxon>Rhabditida</taxon>
        <taxon>Tylenchina</taxon>
        <taxon>Panagrolaimomorpha</taxon>
        <taxon>Panagrolaimoidea</taxon>
        <taxon>Panagrolaimidae</taxon>
        <taxon>Panagrolaimus</taxon>
    </lineage>
</organism>
<name>A0AC34RP72_9BILA</name>
<proteinExistence type="predicted"/>
<accession>A0AC34RP72</accession>
<reference evidence="2" key="1">
    <citation type="submission" date="2022-11" db="UniProtKB">
        <authorList>
            <consortium name="WormBaseParasite"/>
        </authorList>
    </citation>
    <scope>IDENTIFICATION</scope>
</reference>
<protein>
    <submittedName>
        <fullName evidence="2">Uncharacterized protein</fullName>
    </submittedName>
</protein>
<sequence>MSAGNYICSDNQRPCSSTAPGSSYPFPPSNMSNPESPFNQSSGPPSRNMTPGYFHQRTDPMQTHMWLQSHHDTMAYNQRPYSAAPSVMSNMTRISGMSAISINTQATTMSYSNNQFLGMPSGPLSSSENIDPKQDLIVQMAEVISCLRDDDIAVRSKAAELIKACPKRLKEASPEVIIEIVPELLRKTAYALNAEKEFKTQLVLCDAVSELVRAFCPLAAKIVQKEKNDPGGFLAVILSFAKNLETDEDKRKLRHLLPAYFPLFMDESTHSICVEGAKSTDLFVYLCTLVTVNFQLAKNGRSASMIRSLMKQVMCYINLIRLQLRNNVEHKKYLIKRGIHLQMIEILQFLENCRESQAQGFETLIAHCYGIIITCFKALLGVNVIEIVDQVVESRFIQYFMHFRVAFEPILTASLVEYTYSCFTYLTDSKKLKEMSKQIPSPPNKPMTMVRVLYHDFAKAINDCNTKLCCTLLQFECNCYRIPGFVDEAISCGHHIHIITCFNSVAQQFRQQSKQENENVDNSLMILQKFSEHCNINLIDQFFDDLFHPEVIPSFIVIIQKMNPKYVLRVLQIWLKCIQTKPEKLLKFVEQQVSVATMVLYVIFTNISAQDPHNLPLELAIKIYKLLIQIPALKREIIQSLQNWNLFELINRQDKPEIILKLLPLTHQLWQSSIEIKHFIDVQMREMLGSLRNSTNPEIARQVQQMLSTIEIEADDFVPPLANAFSFDGFS</sequence>